<dbReference type="EMBL" id="LFYR01002109">
    <property type="protein sequence ID" value="KMZ57119.1"/>
    <property type="molecule type" value="Genomic_DNA"/>
</dbReference>
<comment type="caution">
    <text evidence="1">The sequence shown here is derived from an EMBL/GenBank/DDBJ whole genome shotgun (WGS) entry which is preliminary data.</text>
</comment>
<dbReference type="STRING" id="29655.A0A0K9NK43"/>
<evidence type="ECO:0000313" key="2">
    <source>
        <dbReference type="Proteomes" id="UP000036987"/>
    </source>
</evidence>
<organism evidence="1 2">
    <name type="scientific">Zostera marina</name>
    <name type="common">Eelgrass</name>
    <dbReference type="NCBI Taxonomy" id="29655"/>
    <lineage>
        <taxon>Eukaryota</taxon>
        <taxon>Viridiplantae</taxon>
        <taxon>Streptophyta</taxon>
        <taxon>Embryophyta</taxon>
        <taxon>Tracheophyta</taxon>
        <taxon>Spermatophyta</taxon>
        <taxon>Magnoliopsida</taxon>
        <taxon>Liliopsida</taxon>
        <taxon>Zosteraceae</taxon>
        <taxon>Zostera</taxon>
    </lineage>
</organism>
<dbReference type="PANTHER" id="PTHR34129">
    <property type="entry name" value="BLR1139 PROTEIN"/>
    <property type="match status" value="1"/>
</dbReference>
<gene>
    <name evidence="1" type="ORF">ZOSMA_89G00720</name>
</gene>
<dbReference type="InterPro" id="IPR009297">
    <property type="entry name" value="DUF952"/>
</dbReference>
<sequence>MSFLTRYKAQQNRQTQGDETTMRLFRISTAEEWEELQNSAETFGGDLDQSTGCIHLSDSHQVKMVLQNFYNEREDLHLLEIDRSKLGDGLIYEAVDETNRFPHFYGPNRSFAPLLLSTVITAEKIQFVNGEFLCSLLD</sequence>
<dbReference type="AlphaFoldDB" id="A0A0K9NK43"/>
<accession>A0A0K9NK43</accession>
<dbReference type="Gene3D" id="3.20.170.20">
    <property type="entry name" value="Protein of unknown function DUF952"/>
    <property type="match status" value="1"/>
</dbReference>
<evidence type="ECO:0008006" key="3">
    <source>
        <dbReference type="Google" id="ProtNLM"/>
    </source>
</evidence>
<protein>
    <recommendedName>
        <fullName evidence="3">DUF952 domain-containing protein</fullName>
    </recommendedName>
</protein>
<keyword evidence="2" id="KW-1185">Reference proteome</keyword>
<proteinExistence type="predicted"/>
<dbReference type="Proteomes" id="UP000036987">
    <property type="component" value="Unassembled WGS sequence"/>
</dbReference>
<dbReference type="SUPFAM" id="SSF56399">
    <property type="entry name" value="ADP-ribosylation"/>
    <property type="match status" value="1"/>
</dbReference>
<evidence type="ECO:0000313" key="1">
    <source>
        <dbReference type="EMBL" id="KMZ57119.1"/>
    </source>
</evidence>
<dbReference type="PANTHER" id="PTHR34129:SF1">
    <property type="entry name" value="DUF952 DOMAIN-CONTAINING PROTEIN"/>
    <property type="match status" value="1"/>
</dbReference>
<name>A0A0K9NK43_ZOSMR</name>
<dbReference type="Pfam" id="PF06108">
    <property type="entry name" value="DUF952"/>
    <property type="match status" value="1"/>
</dbReference>
<reference evidence="2" key="1">
    <citation type="journal article" date="2016" name="Nature">
        <title>The genome of the seagrass Zostera marina reveals angiosperm adaptation to the sea.</title>
        <authorList>
            <person name="Olsen J.L."/>
            <person name="Rouze P."/>
            <person name="Verhelst B."/>
            <person name="Lin Y.-C."/>
            <person name="Bayer T."/>
            <person name="Collen J."/>
            <person name="Dattolo E."/>
            <person name="De Paoli E."/>
            <person name="Dittami S."/>
            <person name="Maumus F."/>
            <person name="Michel G."/>
            <person name="Kersting A."/>
            <person name="Lauritano C."/>
            <person name="Lohaus R."/>
            <person name="Toepel M."/>
            <person name="Tonon T."/>
            <person name="Vanneste K."/>
            <person name="Amirebrahimi M."/>
            <person name="Brakel J."/>
            <person name="Bostroem C."/>
            <person name="Chovatia M."/>
            <person name="Grimwood J."/>
            <person name="Jenkins J.W."/>
            <person name="Jueterbock A."/>
            <person name="Mraz A."/>
            <person name="Stam W.T."/>
            <person name="Tice H."/>
            <person name="Bornberg-Bauer E."/>
            <person name="Green P.J."/>
            <person name="Pearson G.A."/>
            <person name="Procaccini G."/>
            <person name="Duarte C.M."/>
            <person name="Schmutz J."/>
            <person name="Reusch T.B.H."/>
            <person name="Van de Peer Y."/>
        </authorList>
    </citation>
    <scope>NUCLEOTIDE SEQUENCE [LARGE SCALE GENOMIC DNA]</scope>
    <source>
        <strain evidence="2">cv. Finnish</strain>
    </source>
</reference>
<dbReference type="OMA" id="EYVYRIS"/>
<dbReference type="OrthoDB" id="3335358at2759"/>